<keyword evidence="2" id="KW-1185">Reference proteome</keyword>
<dbReference type="Proteomes" id="UP001596242">
    <property type="component" value="Unassembled WGS sequence"/>
</dbReference>
<dbReference type="PANTHER" id="PTHR35528:SF3">
    <property type="entry name" value="BLL1675 PROTEIN"/>
    <property type="match status" value="1"/>
</dbReference>
<name>A0ABW1LWC8_9ACTN</name>
<organism evidence="1 2">
    <name type="scientific">Streptomyces pratens</name>
    <dbReference type="NCBI Taxonomy" id="887456"/>
    <lineage>
        <taxon>Bacteria</taxon>
        <taxon>Bacillati</taxon>
        <taxon>Actinomycetota</taxon>
        <taxon>Actinomycetes</taxon>
        <taxon>Kitasatosporales</taxon>
        <taxon>Streptomycetaceae</taxon>
        <taxon>Streptomyces</taxon>
    </lineage>
</organism>
<evidence type="ECO:0008006" key="3">
    <source>
        <dbReference type="Google" id="ProtNLM"/>
    </source>
</evidence>
<proteinExistence type="predicted"/>
<evidence type="ECO:0000313" key="1">
    <source>
        <dbReference type="EMBL" id="MFC6055513.1"/>
    </source>
</evidence>
<reference evidence="2" key="1">
    <citation type="journal article" date="2019" name="Int. J. Syst. Evol. Microbiol.">
        <title>The Global Catalogue of Microorganisms (GCM) 10K type strain sequencing project: providing services to taxonomists for standard genome sequencing and annotation.</title>
        <authorList>
            <consortium name="The Broad Institute Genomics Platform"/>
            <consortium name="The Broad Institute Genome Sequencing Center for Infectious Disease"/>
            <person name="Wu L."/>
            <person name="Ma J."/>
        </authorList>
    </citation>
    <scope>NUCLEOTIDE SEQUENCE [LARGE SCALE GENOMIC DNA]</scope>
    <source>
        <strain evidence="2">JCM 12763</strain>
    </source>
</reference>
<accession>A0ABW1LWC8</accession>
<sequence>MRLHFCFPLSFREVEELRIKRDVIVPHGTVRHRCTKFGQGHANSLHRRPRPGDERHLDEAFVKIAGGPKYLWRAVNADDAQSMLQKAVIRQPEVGGLPVCSVSR</sequence>
<dbReference type="RefSeq" id="WP_386394970.1">
    <property type="nucleotide sequence ID" value="NZ_JBHSPT010000018.1"/>
</dbReference>
<gene>
    <name evidence="1" type="ORF">ACFP50_08595</name>
</gene>
<dbReference type="EMBL" id="JBHSPT010000018">
    <property type="protein sequence ID" value="MFC6055513.1"/>
    <property type="molecule type" value="Genomic_DNA"/>
</dbReference>
<evidence type="ECO:0000313" key="2">
    <source>
        <dbReference type="Proteomes" id="UP001596242"/>
    </source>
</evidence>
<protein>
    <recommendedName>
        <fullName evidence="3">DDE domain-containing protein</fullName>
    </recommendedName>
</protein>
<comment type="caution">
    <text evidence="1">The sequence shown here is derived from an EMBL/GenBank/DDBJ whole genome shotgun (WGS) entry which is preliminary data.</text>
</comment>
<dbReference type="InterPro" id="IPR052183">
    <property type="entry name" value="IS_Transposase"/>
</dbReference>
<dbReference type="PANTHER" id="PTHR35528">
    <property type="entry name" value="BLL1675 PROTEIN"/>
    <property type="match status" value="1"/>
</dbReference>